<dbReference type="AlphaFoldDB" id="A0A7F5R1M3"/>
<dbReference type="Proteomes" id="UP000192223">
    <property type="component" value="Unplaced"/>
</dbReference>
<sequence length="518" mass="56506">MAFLTRSSTLLKVTPTLKFRLFCDAAVDIGKKGLVLGVFKENKTLVLTSTAKRYNQQTQNKLQKQVELAEGVLKQGKTVVFWGLDGNSEYDAVAVVALNKPSKGFNKSEQLNEELDTVRTKAADGCRVLKNLGFRKIFVESFGHAEAAAEGSILSTWRFQSFKTKKDAPLTISLYPEVNPNADDENTLWNRGVTKASSQNIARRLADCPSNHMTPRIFAEEVTNLFKSSNVNVQIYDKEWAEKQKMGAFLSVTKGSVEPPVFLEITYFGSDKETQPIVLIGKGVTFDSGGISLKPPSNMDEMRADMGGAASLIGTLNAVAQFKFPINLKVLIPLCENMPSGTAIKPGDVIFAKNGKSICVDNTDAEGRLILADALCYSETLNPKFVVDVATLTGAIRIALGNVAAGVFTNDDELYEVLKEAGSNCGDRVWRMPLWSHFSKQVTEHAAYDINNMGKGKGGGSCVAAAFLKEFAPKGKKWMHLDIAGVMGPSDDTPYLSKGMTGRPTRTLIEFLNLVSNK</sequence>
<comment type="catalytic activity">
    <reaction evidence="18">
        <text>S-benzyl-L-cysteinylglycine + H2O = S-benzyl-L-cysteine + glycine</text>
        <dbReference type="Rhea" id="RHEA:62568"/>
        <dbReference type="ChEBI" id="CHEBI:15377"/>
        <dbReference type="ChEBI" id="CHEBI:57305"/>
        <dbReference type="ChEBI" id="CHEBI:145802"/>
        <dbReference type="ChEBI" id="CHEBI:145803"/>
    </reaction>
    <physiologicalReaction direction="left-to-right" evidence="18">
        <dbReference type="Rhea" id="RHEA:62569"/>
    </physiologicalReaction>
</comment>
<protein>
    <recommendedName>
        <fullName evidence="6">Cytosol aminopeptidase</fullName>
        <ecNumber evidence="4">3.4.11.1</ecNumber>
        <ecNumber evidence="5">3.4.11.5</ecNumber>
        <ecNumber evidence="11">3.4.13.23</ecNumber>
    </recommendedName>
    <alternativeName>
        <fullName evidence="14">Cysteinylglycine-S-conjugate dipeptidase</fullName>
    </alternativeName>
    <alternativeName>
        <fullName evidence="15">Leucine aminopeptidase 3</fullName>
    </alternativeName>
    <alternativeName>
        <fullName evidence="16">Leucyl aminopeptidase</fullName>
    </alternativeName>
    <alternativeName>
        <fullName evidence="13">Proline aminopeptidase</fullName>
    </alternativeName>
    <alternativeName>
        <fullName evidence="12">Prolyl aminopeptidase</fullName>
    </alternativeName>
</protein>
<evidence type="ECO:0000256" key="6">
    <source>
        <dbReference type="ARBA" id="ARBA00014190"/>
    </source>
</evidence>
<evidence type="ECO:0000256" key="14">
    <source>
        <dbReference type="ARBA" id="ARBA00030997"/>
    </source>
</evidence>
<evidence type="ECO:0000256" key="1">
    <source>
        <dbReference type="ARBA" id="ARBA00000135"/>
    </source>
</evidence>
<dbReference type="GO" id="GO:0030145">
    <property type="term" value="F:manganese ion binding"/>
    <property type="evidence" value="ECO:0007669"/>
    <property type="project" value="InterPro"/>
</dbReference>
<dbReference type="SUPFAM" id="SSF53187">
    <property type="entry name" value="Zn-dependent exopeptidases"/>
    <property type="match status" value="1"/>
</dbReference>
<comment type="catalytic activity">
    <reaction evidence="10">
        <text>an S-substituted L-cysteinylglycine + H2O = an S-substituted L-cysteine + glycine</text>
        <dbReference type="Rhea" id="RHEA:60444"/>
        <dbReference type="ChEBI" id="CHEBI:15377"/>
        <dbReference type="ChEBI" id="CHEBI:57305"/>
        <dbReference type="ChEBI" id="CHEBI:58717"/>
        <dbReference type="ChEBI" id="CHEBI:143103"/>
        <dbReference type="EC" id="3.4.13.23"/>
    </reaction>
    <physiologicalReaction direction="left-to-right" evidence="10">
        <dbReference type="Rhea" id="RHEA:60445"/>
    </physiologicalReaction>
</comment>
<accession>A0A7F5R1M3</accession>
<dbReference type="PROSITE" id="PS00631">
    <property type="entry name" value="CYTOSOL_AP"/>
    <property type="match status" value="1"/>
</dbReference>
<dbReference type="SUPFAM" id="SSF52949">
    <property type="entry name" value="Macro domain-like"/>
    <property type="match status" value="1"/>
</dbReference>
<proteinExistence type="inferred from homology"/>
<keyword evidence="7" id="KW-0031">Aminopeptidase</keyword>
<evidence type="ECO:0000256" key="2">
    <source>
        <dbReference type="ARBA" id="ARBA00001585"/>
    </source>
</evidence>
<dbReference type="EC" id="3.4.11.1" evidence="4"/>
<dbReference type="CDD" id="cd00433">
    <property type="entry name" value="Peptidase_M17"/>
    <property type="match status" value="1"/>
</dbReference>
<dbReference type="Pfam" id="PF02789">
    <property type="entry name" value="Peptidase_M17_N"/>
    <property type="match status" value="1"/>
</dbReference>
<comment type="catalytic activity">
    <reaction evidence="19">
        <text>L-cysteinylglycine + H2O = L-cysteine + glycine</text>
        <dbReference type="Rhea" id="RHEA:28783"/>
        <dbReference type="ChEBI" id="CHEBI:15377"/>
        <dbReference type="ChEBI" id="CHEBI:35235"/>
        <dbReference type="ChEBI" id="CHEBI:57305"/>
        <dbReference type="ChEBI" id="CHEBI:61694"/>
    </reaction>
    <physiologicalReaction direction="left-to-right" evidence="19">
        <dbReference type="Rhea" id="RHEA:28784"/>
    </physiologicalReaction>
</comment>
<keyword evidence="8" id="KW-0645">Protease</keyword>
<dbReference type="InterPro" id="IPR008283">
    <property type="entry name" value="Peptidase_M17_N"/>
</dbReference>
<evidence type="ECO:0000256" key="9">
    <source>
        <dbReference type="ARBA" id="ARBA00022801"/>
    </source>
</evidence>
<gene>
    <name evidence="22" type="primary">LOC108739094</name>
</gene>
<evidence type="ECO:0000256" key="17">
    <source>
        <dbReference type="ARBA" id="ARBA00045966"/>
    </source>
</evidence>
<dbReference type="PANTHER" id="PTHR11963">
    <property type="entry name" value="LEUCINE AMINOPEPTIDASE-RELATED"/>
    <property type="match status" value="1"/>
</dbReference>
<comment type="catalytic activity">
    <reaction evidence="1">
        <text>Release of an N-terminal amino acid, Xaa-|-Yaa-, in which Xaa is preferably Leu, but may be other amino acids including Pro although not Arg or Lys, and Yaa may be Pro. Amino acid amides and methyl esters are also readily hydrolyzed, but rates on arylamides are exceedingly low.</text>
        <dbReference type="EC" id="3.4.11.1"/>
    </reaction>
</comment>
<organism evidence="21 22">
    <name type="scientific">Agrilus planipennis</name>
    <name type="common">Emerald ash borer</name>
    <name type="synonym">Agrilus marcopoli</name>
    <dbReference type="NCBI Taxonomy" id="224129"/>
    <lineage>
        <taxon>Eukaryota</taxon>
        <taxon>Metazoa</taxon>
        <taxon>Ecdysozoa</taxon>
        <taxon>Arthropoda</taxon>
        <taxon>Hexapoda</taxon>
        <taxon>Insecta</taxon>
        <taxon>Pterygota</taxon>
        <taxon>Neoptera</taxon>
        <taxon>Endopterygota</taxon>
        <taxon>Coleoptera</taxon>
        <taxon>Polyphaga</taxon>
        <taxon>Elateriformia</taxon>
        <taxon>Buprestoidea</taxon>
        <taxon>Buprestidae</taxon>
        <taxon>Agrilinae</taxon>
        <taxon>Agrilus</taxon>
    </lineage>
</organism>
<evidence type="ECO:0000256" key="19">
    <source>
        <dbReference type="ARBA" id="ARBA00049107"/>
    </source>
</evidence>
<dbReference type="PRINTS" id="PR00481">
    <property type="entry name" value="LAMNOPPTDASE"/>
</dbReference>
<dbReference type="Gene3D" id="3.40.630.10">
    <property type="entry name" value="Zn peptidases"/>
    <property type="match status" value="1"/>
</dbReference>
<evidence type="ECO:0000256" key="5">
    <source>
        <dbReference type="ARBA" id="ARBA00012568"/>
    </source>
</evidence>
<evidence type="ECO:0000256" key="15">
    <source>
        <dbReference type="ARBA" id="ARBA00031564"/>
    </source>
</evidence>
<evidence type="ECO:0000256" key="18">
    <source>
        <dbReference type="ARBA" id="ARBA00047881"/>
    </source>
</evidence>
<dbReference type="Gene3D" id="3.40.220.10">
    <property type="entry name" value="Leucine Aminopeptidase, subunit E, domain 1"/>
    <property type="match status" value="1"/>
</dbReference>
<dbReference type="InterPro" id="IPR011356">
    <property type="entry name" value="Leucine_aapep/pepB"/>
</dbReference>
<feature type="domain" description="Cytosol aminopeptidase" evidence="20">
    <location>
        <begin position="362"/>
        <end position="369"/>
    </location>
</feature>
<dbReference type="InterPro" id="IPR043472">
    <property type="entry name" value="Macro_dom-like"/>
</dbReference>
<dbReference type="EC" id="3.4.11.5" evidence="5"/>
<evidence type="ECO:0000256" key="12">
    <source>
        <dbReference type="ARBA" id="ARBA00029605"/>
    </source>
</evidence>
<dbReference type="Pfam" id="PF00883">
    <property type="entry name" value="Peptidase_M17"/>
    <property type="match status" value="1"/>
</dbReference>
<dbReference type="InterPro" id="IPR000819">
    <property type="entry name" value="Peptidase_M17_C"/>
</dbReference>
<dbReference type="PANTHER" id="PTHR11963:SF23">
    <property type="entry name" value="CYTOSOL AMINOPEPTIDASE"/>
    <property type="match status" value="1"/>
</dbReference>
<evidence type="ECO:0000259" key="20">
    <source>
        <dbReference type="PROSITE" id="PS00631"/>
    </source>
</evidence>
<dbReference type="HAMAP" id="MF_00181">
    <property type="entry name" value="Cytosol_peptidase_M17"/>
    <property type="match status" value="1"/>
</dbReference>
<comment type="catalytic activity">
    <reaction evidence="2">
        <text>Release of N-terminal proline from a peptide.</text>
        <dbReference type="EC" id="3.4.11.5"/>
    </reaction>
</comment>
<evidence type="ECO:0000256" key="3">
    <source>
        <dbReference type="ARBA" id="ARBA00009528"/>
    </source>
</evidence>
<name>A0A7F5R1M3_AGRPL</name>
<dbReference type="GO" id="GO:0005737">
    <property type="term" value="C:cytoplasm"/>
    <property type="evidence" value="ECO:0007669"/>
    <property type="project" value="InterPro"/>
</dbReference>
<keyword evidence="9" id="KW-0378">Hydrolase</keyword>
<evidence type="ECO:0000256" key="7">
    <source>
        <dbReference type="ARBA" id="ARBA00022438"/>
    </source>
</evidence>
<dbReference type="InterPro" id="IPR023042">
    <property type="entry name" value="Peptidase_M17_leu_NH2_pept"/>
</dbReference>
<dbReference type="OrthoDB" id="273771at2759"/>
<evidence type="ECO:0000256" key="11">
    <source>
        <dbReference type="ARBA" id="ARBA00023625"/>
    </source>
</evidence>
<evidence type="ECO:0000256" key="13">
    <source>
        <dbReference type="ARBA" id="ARBA00030930"/>
    </source>
</evidence>
<dbReference type="EC" id="3.4.13.23" evidence="11"/>
<dbReference type="GO" id="GO:0070006">
    <property type="term" value="F:metalloaminopeptidase activity"/>
    <property type="evidence" value="ECO:0007669"/>
    <property type="project" value="InterPro"/>
</dbReference>
<comment type="function">
    <text evidence="17">Cytosolic metallopeptidase that catalyzes the removal of unsubstituted N-terminal hydrophobic amino acids from various peptides. The presence of Zn(2+) ions is essential for the peptidase activity, and the association with other cofactors can modulate the substrate spectificity of the enzyme. For instance, in the presence of Mn(2+), it displays a specific Cys-Gly hydrolyzing activity of Cys-Gly-S-conjugates. Involved in the metabolism of glutathione and in the degradation of glutathione S-conjugates, which may play a role in the control of the cell redox status.</text>
</comment>
<dbReference type="GeneID" id="108739094"/>
<dbReference type="GO" id="GO:0006508">
    <property type="term" value="P:proteolysis"/>
    <property type="evidence" value="ECO:0007669"/>
    <property type="project" value="UniProtKB-KW"/>
</dbReference>
<comment type="similarity">
    <text evidence="3">Belongs to the peptidase M17 family.</text>
</comment>
<evidence type="ECO:0000256" key="16">
    <source>
        <dbReference type="ARBA" id="ARBA00033172"/>
    </source>
</evidence>
<dbReference type="RefSeq" id="XP_025828997.1">
    <property type="nucleotide sequence ID" value="XM_025973212.1"/>
</dbReference>
<keyword evidence="21" id="KW-1185">Reference proteome</keyword>
<evidence type="ECO:0000313" key="22">
    <source>
        <dbReference type="RefSeq" id="XP_025828997.1"/>
    </source>
</evidence>
<evidence type="ECO:0000313" key="21">
    <source>
        <dbReference type="Proteomes" id="UP000192223"/>
    </source>
</evidence>
<evidence type="ECO:0000256" key="4">
    <source>
        <dbReference type="ARBA" id="ARBA00012565"/>
    </source>
</evidence>
<evidence type="ECO:0000256" key="8">
    <source>
        <dbReference type="ARBA" id="ARBA00022670"/>
    </source>
</evidence>
<evidence type="ECO:0000256" key="10">
    <source>
        <dbReference type="ARBA" id="ARBA00023511"/>
    </source>
</evidence>
<reference evidence="22" key="1">
    <citation type="submission" date="2025-08" db="UniProtKB">
        <authorList>
            <consortium name="RefSeq"/>
        </authorList>
    </citation>
    <scope>IDENTIFICATION</scope>
    <source>
        <tissue evidence="22">Entire body</tissue>
    </source>
</reference>